<dbReference type="AlphaFoldDB" id="A0AB34JAF2"/>
<evidence type="ECO:0000313" key="4">
    <source>
        <dbReference type="Proteomes" id="UP001515480"/>
    </source>
</evidence>
<keyword evidence="4" id="KW-1185">Reference proteome</keyword>
<organism evidence="3 4">
    <name type="scientific">Prymnesium parvum</name>
    <name type="common">Toxic golden alga</name>
    <dbReference type="NCBI Taxonomy" id="97485"/>
    <lineage>
        <taxon>Eukaryota</taxon>
        <taxon>Haptista</taxon>
        <taxon>Haptophyta</taxon>
        <taxon>Prymnesiophyceae</taxon>
        <taxon>Prymnesiales</taxon>
        <taxon>Prymnesiaceae</taxon>
        <taxon>Prymnesium</taxon>
    </lineage>
</organism>
<evidence type="ECO:0000256" key="2">
    <source>
        <dbReference type="SAM" id="SignalP"/>
    </source>
</evidence>
<accession>A0AB34JAF2</accession>
<sequence>MPRSRRMPAAMPLLLGLLHCSHVLSMPLDDQRELPHDHLERAAADPPNQTTAKPFVRRRRPPPARPTVLGTLSMEELRHHGGEAAVGLSCGALAAWLIRRIQSTATTVSILASIGSAAALHMGWATPEQVRHIIFSGFRILDARIRDALKLADLNHDNEFTLEDSRIAAAHVTDRPTLAVGLAGGLALGLGALR</sequence>
<proteinExistence type="predicted"/>
<feature type="region of interest" description="Disordered" evidence="1">
    <location>
        <begin position="39"/>
        <end position="67"/>
    </location>
</feature>
<protein>
    <recommendedName>
        <fullName evidence="5">EF-hand domain-containing protein</fullName>
    </recommendedName>
</protein>
<reference evidence="3 4" key="1">
    <citation type="journal article" date="2024" name="Science">
        <title>Giant polyketide synthase enzymes in the biosynthesis of giant marine polyether toxins.</title>
        <authorList>
            <person name="Fallon T.R."/>
            <person name="Shende V.V."/>
            <person name="Wierzbicki I.H."/>
            <person name="Pendleton A.L."/>
            <person name="Watervoot N.F."/>
            <person name="Auber R.P."/>
            <person name="Gonzalez D.J."/>
            <person name="Wisecaver J.H."/>
            <person name="Moore B.S."/>
        </authorList>
    </citation>
    <scope>NUCLEOTIDE SEQUENCE [LARGE SCALE GENOMIC DNA]</scope>
    <source>
        <strain evidence="3 4">12B1</strain>
    </source>
</reference>
<keyword evidence="2" id="KW-0732">Signal</keyword>
<evidence type="ECO:0000256" key="1">
    <source>
        <dbReference type="SAM" id="MobiDB-lite"/>
    </source>
</evidence>
<evidence type="ECO:0008006" key="5">
    <source>
        <dbReference type="Google" id="ProtNLM"/>
    </source>
</evidence>
<comment type="caution">
    <text evidence="3">The sequence shown here is derived from an EMBL/GenBank/DDBJ whole genome shotgun (WGS) entry which is preliminary data.</text>
</comment>
<dbReference type="EMBL" id="JBGBPQ010000010">
    <property type="protein sequence ID" value="KAL1518804.1"/>
    <property type="molecule type" value="Genomic_DNA"/>
</dbReference>
<feature type="chain" id="PRO_5044334154" description="EF-hand domain-containing protein" evidence="2">
    <location>
        <begin position="26"/>
        <end position="194"/>
    </location>
</feature>
<dbReference type="Proteomes" id="UP001515480">
    <property type="component" value="Unassembled WGS sequence"/>
</dbReference>
<feature type="signal peptide" evidence="2">
    <location>
        <begin position="1"/>
        <end position="25"/>
    </location>
</feature>
<gene>
    <name evidence="3" type="ORF">AB1Y20_003084</name>
</gene>
<name>A0AB34JAF2_PRYPA</name>
<evidence type="ECO:0000313" key="3">
    <source>
        <dbReference type="EMBL" id="KAL1518804.1"/>
    </source>
</evidence>